<feature type="compositionally biased region" description="Basic and acidic residues" evidence="1">
    <location>
        <begin position="68"/>
        <end position="84"/>
    </location>
</feature>
<feature type="compositionally biased region" description="Low complexity" evidence="1">
    <location>
        <begin position="361"/>
        <end position="372"/>
    </location>
</feature>
<feature type="region of interest" description="Disordered" evidence="1">
    <location>
        <begin position="1"/>
        <end position="285"/>
    </location>
</feature>
<feature type="region of interest" description="Disordered" evidence="1">
    <location>
        <begin position="343"/>
        <end position="378"/>
    </location>
</feature>
<reference evidence="2" key="1">
    <citation type="journal article" date="2023" name="bioRxiv">
        <title>Scaffold-level genome assemblies of two parasitoid biocontrol wasps reveal the parthenogenesis mechanism and an associated novel virus.</title>
        <authorList>
            <person name="Inwood S."/>
            <person name="Skelly J."/>
            <person name="Guhlin J."/>
            <person name="Harrop T."/>
            <person name="Goldson S."/>
            <person name="Dearden P."/>
        </authorList>
    </citation>
    <scope>NUCLEOTIDE SEQUENCE</scope>
    <source>
        <strain evidence="2">Lincoln</strain>
        <tissue evidence="2">Whole body</tissue>
    </source>
</reference>
<comment type="caution">
    <text evidence="2">The sequence shown here is derived from an EMBL/GenBank/DDBJ whole genome shotgun (WGS) entry which is preliminary data.</text>
</comment>
<sequence length="644" mass="71534">MKSTGNGGGAKYINKDFRKSALNMPDTVDPTGRSKYHRKRIKNGSKSLSISSQDSAQSSNNSSNGTKSCHDSRIVSDSKSELQRGSKSPINYGSVVIHKSTSDSKSSLLKNQDSVCSTTSSSDISCDSSSSESSEEENPRSNSSREHKRINKTSNSPRLERKRRMSASSSRTSVLGSSADELSLTMDKPPRSMSSSKLRSENSSNKSDNSKSFLTRTLAPVKNLFKSKDDTTETDSRPDDDPRSKSMRSIHSSSISNSSAKNLLNNVNKSENSNRKMKNTNATIKHQYSGERAWWMDSNSDNIPDGVERLSQCQDDISQETTVSINLPDDGNYNARSWQHDTANEQTWNAKNHNDDKREMSSSSIRQKSSSSFKNNLKHQQSGERAWWMSEDPDEVPEGIVVYPTVASGSPISVSNDGIDSSGCFVENETLSRSVNRIRHVDSGEKPWWMDSNSNIPEGIQKLSPEIVESNSSSDGSSESFDKLDIRSTIPVVTSNIQPVRSISRFPIEFPAPPTDKPPLGDRASPEGVENPSECYEDNMSSYDNVRHRKSHRKRPSNLPLFIGNHKNIDDILGETVAPPYSNVMSQIHKQDLMNETWEESSECEEIDVAEVIIHDSTPKTPVIQRRGRDTERPQPDGYIPTVF</sequence>
<dbReference type="AlphaFoldDB" id="A0AA39G5L5"/>
<gene>
    <name evidence="2" type="ORF">PV327_003987</name>
</gene>
<feature type="compositionally biased region" description="Gly residues" evidence="1">
    <location>
        <begin position="1"/>
        <end position="10"/>
    </location>
</feature>
<feature type="compositionally biased region" description="Low complexity" evidence="1">
    <location>
        <begin position="247"/>
        <end position="270"/>
    </location>
</feature>
<evidence type="ECO:0000313" key="2">
    <source>
        <dbReference type="EMBL" id="KAK0181731.1"/>
    </source>
</evidence>
<feature type="compositionally biased region" description="Low complexity" evidence="1">
    <location>
        <begin position="191"/>
        <end position="212"/>
    </location>
</feature>
<dbReference type="Proteomes" id="UP001168972">
    <property type="component" value="Unassembled WGS sequence"/>
</dbReference>
<feature type="compositionally biased region" description="Low complexity" evidence="1">
    <location>
        <begin position="103"/>
        <end position="132"/>
    </location>
</feature>
<organism evidence="2 3">
    <name type="scientific">Microctonus hyperodae</name>
    <name type="common">Parasitoid wasp</name>
    <dbReference type="NCBI Taxonomy" id="165561"/>
    <lineage>
        <taxon>Eukaryota</taxon>
        <taxon>Metazoa</taxon>
        <taxon>Ecdysozoa</taxon>
        <taxon>Arthropoda</taxon>
        <taxon>Hexapoda</taxon>
        <taxon>Insecta</taxon>
        <taxon>Pterygota</taxon>
        <taxon>Neoptera</taxon>
        <taxon>Endopterygota</taxon>
        <taxon>Hymenoptera</taxon>
        <taxon>Apocrita</taxon>
        <taxon>Ichneumonoidea</taxon>
        <taxon>Braconidae</taxon>
        <taxon>Euphorinae</taxon>
        <taxon>Microctonus</taxon>
    </lineage>
</organism>
<evidence type="ECO:0000256" key="1">
    <source>
        <dbReference type="SAM" id="MobiDB-lite"/>
    </source>
</evidence>
<feature type="compositionally biased region" description="Polar residues" evidence="1">
    <location>
        <begin position="166"/>
        <end position="176"/>
    </location>
</feature>
<dbReference type="EMBL" id="JAQQBR010000002">
    <property type="protein sequence ID" value="KAK0181731.1"/>
    <property type="molecule type" value="Genomic_DNA"/>
</dbReference>
<feature type="region of interest" description="Disordered" evidence="1">
    <location>
        <begin position="619"/>
        <end position="644"/>
    </location>
</feature>
<evidence type="ECO:0000313" key="3">
    <source>
        <dbReference type="Proteomes" id="UP001168972"/>
    </source>
</evidence>
<feature type="region of interest" description="Disordered" evidence="1">
    <location>
        <begin position="507"/>
        <end position="538"/>
    </location>
</feature>
<keyword evidence="3" id="KW-1185">Reference proteome</keyword>
<feature type="compositionally biased region" description="Basic and acidic residues" evidence="1">
    <location>
        <begin position="226"/>
        <end position="244"/>
    </location>
</feature>
<reference evidence="2" key="2">
    <citation type="submission" date="2023-03" db="EMBL/GenBank/DDBJ databases">
        <authorList>
            <person name="Inwood S.N."/>
            <person name="Skelly J.G."/>
            <person name="Guhlin J."/>
            <person name="Harrop T.W.R."/>
            <person name="Goldson S.G."/>
            <person name="Dearden P.K."/>
        </authorList>
    </citation>
    <scope>NUCLEOTIDE SEQUENCE</scope>
    <source>
        <strain evidence="2">Lincoln</strain>
        <tissue evidence="2">Whole body</tissue>
    </source>
</reference>
<accession>A0AA39G5L5</accession>
<protein>
    <submittedName>
        <fullName evidence="2">Uncharacterized protein</fullName>
    </submittedName>
</protein>
<name>A0AA39G5L5_MICHY</name>
<proteinExistence type="predicted"/>
<feature type="compositionally biased region" description="Basic residues" evidence="1">
    <location>
        <begin position="34"/>
        <end position="43"/>
    </location>
</feature>
<feature type="compositionally biased region" description="Low complexity" evidence="1">
    <location>
        <begin position="45"/>
        <end position="64"/>
    </location>
</feature>